<dbReference type="OrthoDB" id="7480422at2759"/>
<evidence type="ECO:0000313" key="1">
    <source>
        <dbReference type="EMBL" id="KAG0718662.1"/>
    </source>
</evidence>
<dbReference type="AlphaFoldDB" id="A0A8J4Y1X7"/>
<dbReference type="Proteomes" id="UP000770661">
    <property type="component" value="Unassembled WGS sequence"/>
</dbReference>
<name>A0A8J4Y1X7_CHIOP</name>
<protein>
    <submittedName>
        <fullName evidence="1">Uncharacterized protein</fullName>
    </submittedName>
</protein>
<dbReference type="EMBL" id="JACEEZ010015694">
    <property type="protein sequence ID" value="KAG0718662.1"/>
    <property type="molecule type" value="Genomic_DNA"/>
</dbReference>
<organism evidence="1 2">
    <name type="scientific">Chionoecetes opilio</name>
    <name type="common">Atlantic snow crab</name>
    <name type="synonym">Cancer opilio</name>
    <dbReference type="NCBI Taxonomy" id="41210"/>
    <lineage>
        <taxon>Eukaryota</taxon>
        <taxon>Metazoa</taxon>
        <taxon>Ecdysozoa</taxon>
        <taxon>Arthropoda</taxon>
        <taxon>Crustacea</taxon>
        <taxon>Multicrustacea</taxon>
        <taxon>Malacostraca</taxon>
        <taxon>Eumalacostraca</taxon>
        <taxon>Eucarida</taxon>
        <taxon>Decapoda</taxon>
        <taxon>Pleocyemata</taxon>
        <taxon>Brachyura</taxon>
        <taxon>Eubrachyura</taxon>
        <taxon>Majoidea</taxon>
        <taxon>Majidae</taxon>
        <taxon>Chionoecetes</taxon>
    </lineage>
</organism>
<evidence type="ECO:0000313" key="2">
    <source>
        <dbReference type="Proteomes" id="UP000770661"/>
    </source>
</evidence>
<sequence length="381" mass="43559">MKNFTEILMSHQRRFVPCQTYKSKPGDQPWFGFQCRKAADNKSKAWLRYKSHPTIRHKHQHKMACENMKRVQKEAINNWRDHLKRKLTGQSVGTKDWWSSIKQQQGFSRDDSIPPLTAPDGSVVTSHRGKAQVLAAHFSSKMTVSDPEREPPTVPVLTKAALGNITITTEEVLQQLQQVDPKKALGPDSISPHLLKRCASQLAVPIATIFRECLSSQLWPSEVCTLYKSQVRSLMEYSPLAWSSCPPSYLGLLDRVQARAQRLARLKAPETAAQIIQPLQQRRDVAGMCVMYKAHRMQLLQLAELRLNPRARPPHSTRAAHNIDHQVTVPFARTEHYLRSFLPRYGRLWNTLVRQTDLHLTTSMHAFKSGVNTWLQAELTQ</sequence>
<dbReference type="PANTHER" id="PTHR47510">
    <property type="entry name" value="REVERSE TRANSCRIPTASE DOMAIN-CONTAINING PROTEIN"/>
    <property type="match status" value="1"/>
</dbReference>
<proteinExistence type="predicted"/>
<accession>A0A8J4Y1X7</accession>
<reference evidence="1" key="1">
    <citation type="submission" date="2020-07" db="EMBL/GenBank/DDBJ databases">
        <title>The High-quality genome of the commercially important snow crab, Chionoecetes opilio.</title>
        <authorList>
            <person name="Jeong J.-H."/>
            <person name="Ryu S."/>
        </authorList>
    </citation>
    <scope>NUCLEOTIDE SEQUENCE</scope>
    <source>
        <strain evidence="1">MADBK_172401_WGS</strain>
        <tissue evidence="1">Digestive gland</tissue>
    </source>
</reference>
<gene>
    <name evidence="1" type="ORF">GWK47_052019</name>
</gene>
<comment type="caution">
    <text evidence="1">The sequence shown here is derived from an EMBL/GenBank/DDBJ whole genome shotgun (WGS) entry which is preliminary data.</text>
</comment>
<keyword evidence="2" id="KW-1185">Reference proteome</keyword>
<dbReference type="PANTHER" id="PTHR47510:SF3">
    <property type="entry name" value="ENDO_EXONUCLEASE_PHOSPHATASE DOMAIN-CONTAINING PROTEIN"/>
    <property type="match status" value="1"/>
</dbReference>